<dbReference type="GO" id="GO:0000166">
    <property type="term" value="F:nucleotide binding"/>
    <property type="evidence" value="ECO:0007669"/>
    <property type="project" value="UniProtKB-KW"/>
</dbReference>
<protein>
    <submittedName>
        <fullName evidence="9">Guanylate cyclase, putative</fullName>
    </submittedName>
</protein>
<evidence type="ECO:0000256" key="6">
    <source>
        <dbReference type="ARBA" id="ARBA00023239"/>
    </source>
</evidence>
<feature type="compositionally biased region" description="Acidic residues" evidence="7">
    <location>
        <begin position="254"/>
        <end position="269"/>
    </location>
</feature>
<sequence length="387" mass="42713">MHRLFSNIDKLVFVHALTKLETVSESYVVCSGLNPDGDSSHHAVSKDAFRAVLLGLDILDNTAHMNVSADAEESVSISTDNATMALVMKIGIHTGPVISGVVGSRRPQFCIFGDTINTASRMKSTAIPNRVHLSASTRMCLESSSSLAFEEREAFIKGKGMMTTYDASRVVGSPHLKDAGMMSPRIRRSKSSAISIRSSTVEEVGKIEPFQRHFQASASASSVSTFATRVDKLLACLKRYVSSCRGSAGSSSNDMDDSPAESSSDEDMNCSDGSPQYDESYDINMAIEALRYHSDRHDVTVKQAVKYIDLSSDRANFFTLEFLQEAYETEFRKDCLATFATSKWTRRTLLILSVSYLIQTIELLVVPQQPQVIFSRFLFARLTVWIS</sequence>
<dbReference type="Pfam" id="PF00211">
    <property type="entry name" value="Guanylate_cyc"/>
    <property type="match status" value="1"/>
</dbReference>
<gene>
    <name evidence="9" type="ORF">Pmar_PMAR008812</name>
</gene>
<dbReference type="GO" id="GO:0005886">
    <property type="term" value="C:plasma membrane"/>
    <property type="evidence" value="ECO:0007669"/>
    <property type="project" value="TreeGrafter"/>
</dbReference>
<dbReference type="Gene3D" id="3.30.70.1230">
    <property type="entry name" value="Nucleotide cyclase"/>
    <property type="match status" value="1"/>
</dbReference>
<dbReference type="RefSeq" id="XP_002769706.1">
    <property type="nucleotide sequence ID" value="XM_002769660.1"/>
</dbReference>
<dbReference type="GeneID" id="9047360"/>
<dbReference type="InterPro" id="IPR001054">
    <property type="entry name" value="A/G_cyclase"/>
</dbReference>
<dbReference type="OrthoDB" id="354346at2759"/>
<evidence type="ECO:0000256" key="3">
    <source>
        <dbReference type="ARBA" id="ARBA00022741"/>
    </source>
</evidence>
<dbReference type="InterPro" id="IPR029787">
    <property type="entry name" value="Nucleotide_cyclase"/>
</dbReference>
<dbReference type="InParanoid" id="C5LLG9"/>
<keyword evidence="5" id="KW-0472">Membrane</keyword>
<dbReference type="SUPFAM" id="SSF55073">
    <property type="entry name" value="Nucleotide cyclase"/>
    <property type="match status" value="1"/>
</dbReference>
<accession>C5LLG9</accession>
<evidence type="ECO:0000256" key="7">
    <source>
        <dbReference type="SAM" id="MobiDB-lite"/>
    </source>
</evidence>
<evidence type="ECO:0000256" key="5">
    <source>
        <dbReference type="ARBA" id="ARBA00023136"/>
    </source>
</evidence>
<dbReference type="EMBL" id="GG683154">
    <property type="protein sequence ID" value="EER02424.1"/>
    <property type="molecule type" value="Genomic_DNA"/>
</dbReference>
<keyword evidence="2" id="KW-0812">Transmembrane</keyword>
<evidence type="ECO:0000259" key="8">
    <source>
        <dbReference type="PROSITE" id="PS50125"/>
    </source>
</evidence>
<dbReference type="PANTHER" id="PTHR11920">
    <property type="entry name" value="GUANYLYL CYCLASE"/>
    <property type="match status" value="1"/>
</dbReference>
<evidence type="ECO:0000256" key="1">
    <source>
        <dbReference type="ARBA" id="ARBA00004370"/>
    </source>
</evidence>
<dbReference type="CDD" id="cd07302">
    <property type="entry name" value="CHD"/>
    <property type="match status" value="1"/>
</dbReference>
<keyword evidence="10" id="KW-1185">Reference proteome</keyword>
<feature type="region of interest" description="Disordered" evidence="7">
    <location>
        <begin position="244"/>
        <end position="274"/>
    </location>
</feature>
<name>C5LLG9_PERM5</name>
<feature type="domain" description="Guanylate cyclase" evidence="8">
    <location>
        <begin position="1"/>
        <end position="123"/>
    </location>
</feature>
<evidence type="ECO:0000313" key="9">
    <source>
        <dbReference type="EMBL" id="EER02424.1"/>
    </source>
</evidence>
<dbReference type="SMART" id="SM00044">
    <property type="entry name" value="CYCc"/>
    <property type="match status" value="1"/>
</dbReference>
<keyword evidence="4" id="KW-1133">Transmembrane helix</keyword>
<keyword evidence="6" id="KW-0456">Lyase</keyword>
<dbReference type="Proteomes" id="UP000007800">
    <property type="component" value="Unassembled WGS sequence"/>
</dbReference>
<dbReference type="GO" id="GO:0035556">
    <property type="term" value="P:intracellular signal transduction"/>
    <property type="evidence" value="ECO:0007669"/>
    <property type="project" value="InterPro"/>
</dbReference>
<dbReference type="GO" id="GO:0004383">
    <property type="term" value="F:guanylate cyclase activity"/>
    <property type="evidence" value="ECO:0007669"/>
    <property type="project" value="TreeGrafter"/>
</dbReference>
<dbReference type="GO" id="GO:0004016">
    <property type="term" value="F:adenylate cyclase activity"/>
    <property type="evidence" value="ECO:0007669"/>
    <property type="project" value="TreeGrafter"/>
</dbReference>
<reference evidence="9 10" key="1">
    <citation type="submission" date="2008-07" db="EMBL/GenBank/DDBJ databases">
        <authorList>
            <person name="El-Sayed N."/>
            <person name="Caler E."/>
            <person name="Inman J."/>
            <person name="Amedeo P."/>
            <person name="Hass B."/>
            <person name="Wortman J."/>
        </authorList>
    </citation>
    <scope>NUCLEOTIDE SEQUENCE [LARGE SCALE GENOMIC DNA]</scope>
    <source>
        <strain evidence="10">ATCC 50983 / TXsc</strain>
    </source>
</reference>
<proteinExistence type="predicted"/>
<evidence type="ECO:0000256" key="4">
    <source>
        <dbReference type="ARBA" id="ARBA00022989"/>
    </source>
</evidence>
<organism evidence="10">
    <name type="scientific">Perkinsus marinus (strain ATCC 50983 / TXsc)</name>
    <dbReference type="NCBI Taxonomy" id="423536"/>
    <lineage>
        <taxon>Eukaryota</taxon>
        <taxon>Sar</taxon>
        <taxon>Alveolata</taxon>
        <taxon>Perkinsozoa</taxon>
        <taxon>Perkinsea</taxon>
        <taxon>Perkinsida</taxon>
        <taxon>Perkinsidae</taxon>
        <taxon>Perkinsus</taxon>
    </lineage>
</organism>
<dbReference type="InterPro" id="IPR050401">
    <property type="entry name" value="Cyclic_nucleotide_synthase"/>
</dbReference>
<keyword evidence="3" id="KW-0547">Nucleotide-binding</keyword>
<evidence type="ECO:0000256" key="2">
    <source>
        <dbReference type="ARBA" id="ARBA00022692"/>
    </source>
</evidence>
<dbReference type="AlphaFoldDB" id="C5LLG9"/>
<dbReference type="GO" id="GO:0001653">
    <property type="term" value="F:peptide receptor activity"/>
    <property type="evidence" value="ECO:0007669"/>
    <property type="project" value="TreeGrafter"/>
</dbReference>
<comment type="subcellular location">
    <subcellularLocation>
        <location evidence="1">Membrane</location>
    </subcellularLocation>
</comment>
<dbReference type="PANTHER" id="PTHR11920:SF335">
    <property type="entry name" value="GUANYLATE CYCLASE"/>
    <property type="match status" value="1"/>
</dbReference>
<evidence type="ECO:0000313" key="10">
    <source>
        <dbReference type="Proteomes" id="UP000007800"/>
    </source>
</evidence>
<dbReference type="PROSITE" id="PS50125">
    <property type="entry name" value="GUANYLATE_CYCLASE_2"/>
    <property type="match status" value="1"/>
</dbReference>
<dbReference type="GO" id="GO:0007168">
    <property type="term" value="P:receptor guanylyl cyclase signaling pathway"/>
    <property type="evidence" value="ECO:0007669"/>
    <property type="project" value="TreeGrafter"/>
</dbReference>